<dbReference type="RefSeq" id="WP_120468280.1">
    <property type="nucleotide sequence ID" value="NZ_RAYQ01000005.1"/>
</dbReference>
<dbReference type="InterPro" id="IPR010559">
    <property type="entry name" value="Sig_transdc_His_kin_internal"/>
</dbReference>
<dbReference type="InterPro" id="IPR036890">
    <property type="entry name" value="HATPase_C_sf"/>
</dbReference>
<evidence type="ECO:0000313" key="8">
    <source>
        <dbReference type="Proteomes" id="UP000280696"/>
    </source>
</evidence>
<dbReference type="InterPro" id="IPR003660">
    <property type="entry name" value="HAMP_dom"/>
</dbReference>
<dbReference type="Pfam" id="PF00672">
    <property type="entry name" value="HAMP"/>
    <property type="match status" value="1"/>
</dbReference>
<dbReference type="CDD" id="cd06225">
    <property type="entry name" value="HAMP"/>
    <property type="match status" value="1"/>
</dbReference>
<feature type="domain" description="HAMP" evidence="6">
    <location>
        <begin position="317"/>
        <end position="369"/>
    </location>
</feature>
<keyword evidence="5" id="KW-0472">Membrane</keyword>
<keyword evidence="5" id="KW-0812">Transmembrane</keyword>
<dbReference type="Pfam" id="PF02518">
    <property type="entry name" value="HATPase_c"/>
    <property type="match status" value="1"/>
</dbReference>
<keyword evidence="5" id="KW-1133">Transmembrane helix</keyword>
<gene>
    <name evidence="7" type="ORF">D7V94_07325</name>
</gene>
<evidence type="ECO:0000256" key="5">
    <source>
        <dbReference type="SAM" id="Phobius"/>
    </source>
</evidence>
<dbReference type="PANTHER" id="PTHR34220:SF7">
    <property type="entry name" value="SENSOR HISTIDINE KINASE YPDA"/>
    <property type="match status" value="1"/>
</dbReference>
<dbReference type="InterPro" id="IPR003594">
    <property type="entry name" value="HATPase_dom"/>
</dbReference>
<evidence type="ECO:0000256" key="1">
    <source>
        <dbReference type="ARBA" id="ARBA00004370"/>
    </source>
</evidence>
<keyword evidence="8" id="KW-1185">Reference proteome</keyword>
<dbReference type="GO" id="GO:0016020">
    <property type="term" value="C:membrane"/>
    <property type="evidence" value="ECO:0007669"/>
    <property type="project" value="UniProtKB-SubCell"/>
</dbReference>
<dbReference type="AlphaFoldDB" id="A0A3A9AM90"/>
<keyword evidence="2" id="KW-0597">Phosphoprotein</keyword>
<dbReference type="SUPFAM" id="SSF55874">
    <property type="entry name" value="ATPase domain of HSP90 chaperone/DNA topoisomerase II/histidine kinase"/>
    <property type="match status" value="1"/>
</dbReference>
<comment type="caution">
    <text evidence="7">The sequence shown here is derived from an EMBL/GenBank/DDBJ whole genome shotgun (WGS) entry which is preliminary data.</text>
</comment>
<dbReference type="SMART" id="SM00304">
    <property type="entry name" value="HAMP"/>
    <property type="match status" value="1"/>
</dbReference>
<accession>A0A3A9AM90</accession>
<comment type="subcellular location">
    <subcellularLocation>
        <location evidence="1">Membrane</location>
    </subcellularLocation>
</comment>
<dbReference type="GO" id="GO:0000155">
    <property type="term" value="F:phosphorelay sensor kinase activity"/>
    <property type="evidence" value="ECO:0007669"/>
    <property type="project" value="InterPro"/>
</dbReference>
<name>A0A3A9AM90_9FIRM</name>
<dbReference type="Gene3D" id="3.30.565.10">
    <property type="entry name" value="Histidine kinase-like ATPase, C-terminal domain"/>
    <property type="match status" value="1"/>
</dbReference>
<dbReference type="Pfam" id="PF06580">
    <property type="entry name" value="His_kinase"/>
    <property type="match status" value="1"/>
</dbReference>
<evidence type="ECO:0000313" key="7">
    <source>
        <dbReference type="EMBL" id="RKI92469.1"/>
    </source>
</evidence>
<evidence type="ECO:0000259" key="6">
    <source>
        <dbReference type="PROSITE" id="PS50885"/>
    </source>
</evidence>
<dbReference type="EMBL" id="RAYQ01000005">
    <property type="protein sequence ID" value="RKI92469.1"/>
    <property type="molecule type" value="Genomic_DNA"/>
</dbReference>
<dbReference type="SUPFAM" id="SSF158472">
    <property type="entry name" value="HAMP domain-like"/>
    <property type="match status" value="1"/>
</dbReference>
<proteinExistence type="predicted"/>
<feature type="transmembrane region" description="Helical" evidence="5">
    <location>
        <begin position="294"/>
        <end position="315"/>
    </location>
</feature>
<dbReference type="OrthoDB" id="9776552at2"/>
<keyword evidence="4" id="KW-0418">Kinase</keyword>
<evidence type="ECO:0000256" key="4">
    <source>
        <dbReference type="ARBA" id="ARBA00022777"/>
    </source>
</evidence>
<dbReference type="InterPro" id="IPR050640">
    <property type="entry name" value="Bact_2-comp_sensor_kinase"/>
</dbReference>
<reference evidence="7 8" key="1">
    <citation type="submission" date="2018-09" db="EMBL/GenBank/DDBJ databases">
        <title>Murine metabolic-syndrome-specific gut microbial biobank.</title>
        <authorList>
            <person name="Liu C."/>
        </authorList>
    </citation>
    <scope>NUCLEOTIDE SEQUENCE [LARGE SCALE GENOMIC DNA]</scope>
    <source>
        <strain evidence="7 8">0.1xD8-82</strain>
    </source>
</reference>
<evidence type="ECO:0000256" key="2">
    <source>
        <dbReference type="ARBA" id="ARBA00022553"/>
    </source>
</evidence>
<protein>
    <submittedName>
        <fullName evidence="7">HAMP domain-containing protein</fullName>
    </submittedName>
</protein>
<dbReference type="Gene3D" id="6.10.340.10">
    <property type="match status" value="1"/>
</dbReference>
<keyword evidence="3" id="KW-0808">Transferase</keyword>
<dbReference type="PROSITE" id="PS50885">
    <property type="entry name" value="HAMP"/>
    <property type="match status" value="1"/>
</dbReference>
<organism evidence="7 8">
    <name type="scientific">Parablautia intestinalis</name>
    <dbReference type="NCBI Taxonomy" id="2320100"/>
    <lineage>
        <taxon>Bacteria</taxon>
        <taxon>Bacillati</taxon>
        <taxon>Bacillota</taxon>
        <taxon>Clostridia</taxon>
        <taxon>Lachnospirales</taxon>
        <taxon>Lachnospiraceae</taxon>
        <taxon>Parablautia</taxon>
    </lineage>
</organism>
<dbReference type="Proteomes" id="UP000280696">
    <property type="component" value="Unassembled WGS sequence"/>
</dbReference>
<sequence length="583" mass="66213">MFKGLQKKFLLLILLLGLLPLLFQGLFTANQTAKVILDNNKVIASQDLEKMAEIDSTRIRSFTNLISYIAEEQGIFDLLLTQDLQYSENSSIPLAAFLKSDYINYAVDYPFEYLFVMEDGQLYTNQPFLSAKNKAWILKHIQDIPEGSFPMDCYSKKIRIGILDKLTSRNYRPSYLYLTSNLFDGSQYIGQAWIGVNANYLWGDLDQAKITPNTNLYITDENDICIMESVQNTISYKEALSGFTGHESGSVISVNRAKQLLLIKEIPLSGIDGGWKIISITPIRDLVINVYKNFILSVILIILAVVGILAISLFMNHYVFTPLRFLQTAMENLVEGDFDVRTDNPGIDEIADLFSGFQYMQKQLKIKMEEIRERESEKKFMEIQMLQAQINPHFICNSLHTIRIMADLNEDIAVSKSLQALNHLVNHYLHNQDSVIPLSEEIDHLHEYLYLQKLRYHNSFSYEIDMAENLNNPGIMKLLLQPLVENCIVHGFSDKSCQGIIRILLCQEDGCLKITIRDNGCGMPTEVLDAFHRKIALPASPGNRIGIENVCKRIFSSYGHPYGISIHNEGGAVVTVLLPLINL</sequence>
<evidence type="ECO:0000256" key="3">
    <source>
        <dbReference type="ARBA" id="ARBA00022679"/>
    </source>
</evidence>
<dbReference type="PANTHER" id="PTHR34220">
    <property type="entry name" value="SENSOR HISTIDINE KINASE YPDA"/>
    <property type="match status" value="1"/>
</dbReference>